<name>X0X3M4_9ZZZZ</name>
<evidence type="ECO:0000313" key="2">
    <source>
        <dbReference type="EMBL" id="GAG29982.1"/>
    </source>
</evidence>
<dbReference type="InterPro" id="IPR012338">
    <property type="entry name" value="Beta-lactam/transpept-like"/>
</dbReference>
<dbReference type="EMBL" id="BARS01042537">
    <property type="protein sequence ID" value="GAG29982.1"/>
    <property type="molecule type" value="Genomic_DNA"/>
</dbReference>
<dbReference type="PANTHER" id="PTHR43283">
    <property type="entry name" value="BETA-LACTAMASE-RELATED"/>
    <property type="match status" value="1"/>
</dbReference>
<evidence type="ECO:0000259" key="1">
    <source>
        <dbReference type="Pfam" id="PF00144"/>
    </source>
</evidence>
<reference evidence="2" key="1">
    <citation type="journal article" date="2014" name="Front. Microbiol.">
        <title>High frequency of phylogenetically diverse reductive dehalogenase-homologous genes in deep subseafloor sedimentary metagenomes.</title>
        <authorList>
            <person name="Kawai M."/>
            <person name="Futagami T."/>
            <person name="Toyoda A."/>
            <person name="Takaki Y."/>
            <person name="Nishi S."/>
            <person name="Hori S."/>
            <person name="Arai W."/>
            <person name="Tsubouchi T."/>
            <person name="Morono Y."/>
            <person name="Uchiyama I."/>
            <person name="Ito T."/>
            <person name="Fujiyama A."/>
            <person name="Inagaki F."/>
            <person name="Takami H."/>
        </authorList>
    </citation>
    <scope>NUCLEOTIDE SEQUENCE</scope>
    <source>
        <strain evidence="2">Expedition CK06-06</strain>
    </source>
</reference>
<gene>
    <name evidence="2" type="ORF">S01H1_64522</name>
</gene>
<dbReference type="Pfam" id="PF00144">
    <property type="entry name" value="Beta-lactamase"/>
    <property type="match status" value="1"/>
</dbReference>
<proteinExistence type="predicted"/>
<dbReference type="AlphaFoldDB" id="X0X3M4"/>
<comment type="caution">
    <text evidence="2">The sequence shown here is derived from an EMBL/GenBank/DDBJ whole genome shotgun (WGS) entry which is preliminary data.</text>
</comment>
<feature type="non-terminal residue" evidence="2">
    <location>
        <position position="1"/>
    </location>
</feature>
<dbReference type="Gene3D" id="3.40.710.10">
    <property type="entry name" value="DD-peptidase/beta-lactamase superfamily"/>
    <property type="match status" value="1"/>
</dbReference>
<accession>X0X3M4</accession>
<organism evidence="2">
    <name type="scientific">marine sediment metagenome</name>
    <dbReference type="NCBI Taxonomy" id="412755"/>
    <lineage>
        <taxon>unclassified sequences</taxon>
        <taxon>metagenomes</taxon>
        <taxon>ecological metagenomes</taxon>
    </lineage>
</organism>
<sequence length="251" mass="28481">RMMSASIGKTYFAAMAIDLIQQGKLRLDDRLSKFLADEDWFDRIPNSNELTIELLMRHQSGIPRYILNRKVWGDIMSDPDKKWRPGDQLTYIYDSAPLHPAGKGWAYSDTNYILLGLVLEKISGTGVYQYVNEKFLVPHKLTDTVPNNRREIPGLIQGYAKMFQGFGVPERVIEDGKFVFNPAMEWCGGGFACTSLDLARWAQLYFSGELFDNDYLELLQRDAALATMLGKGTRYGLGVMIRPSKLGEYLG</sequence>
<dbReference type="SUPFAM" id="SSF56601">
    <property type="entry name" value="beta-lactamase/transpeptidase-like"/>
    <property type="match status" value="1"/>
</dbReference>
<dbReference type="InterPro" id="IPR001466">
    <property type="entry name" value="Beta-lactam-related"/>
</dbReference>
<dbReference type="InterPro" id="IPR050789">
    <property type="entry name" value="Diverse_Enzym_Activities"/>
</dbReference>
<protein>
    <recommendedName>
        <fullName evidence="1">Beta-lactamase-related domain-containing protein</fullName>
    </recommendedName>
</protein>
<feature type="domain" description="Beta-lactamase-related" evidence="1">
    <location>
        <begin position="2"/>
        <end position="246"/>
    </location>
</feature>
<feature type="non-terminal residue" evidence="2">
    <location>
        <position position="251"/>
    </location>
</feature>